<accession>A0A9P5Y7C6</accession>
<keyword evidence="2" id="KW-1185">Reference proteome</keyword>
<protein>
    <submittedName>
        <fullName evidence="1">Uncharacterized protein</fullName>
    </submittedName>
</protein>
<evidence type="ECO:0000313" key="2">
    <source>
        <dbReference type="Proteomes" id="UP000807353"/>
    </source>
</evidence>
<dbReference type="AlphaFoldDB" id="A0A9P5Y7C6"/>
<name>A0A9P5Y7C6_9AGAR</name>
<gene>
    <name evidence="1" type="ORF">BDZ94DRAFT_1258956</name>
</gene>
<organism evidence="1 2">
    <name type="scientific">Collybia nuda</name>
    <dbReference type="NCBI Taxonomy" id="64659"/>
    <lineage>
        <taxon>Eukaryota</taxon>
        <taxon>Fungi</taxon>
        <taxon>Dikarya</taxon>
        <taxon>Basidiomycota</taxon>
        <taxon>Agaricomycotina</taxon>
        <taxon>Agaricomycetes</taxon>
        <taxon>Agaricomycetidae</taxon>
        <taxon>Agaricales</taxon>
        <taxon>Tricholomatineae</taxon>
        <taxon>Clitocybaceae</taxon>
        <taxon>Collybia</taxon>
    </lineage>
</organism>
<proteinExistence type="predicted"/>
<dbReference type="EMBL" id="MU150262">
    <property type="protein sequence ID" value="KAF9463497.1"/>
    <property type="molecule type" value="Genomic_DNA"/>
</dbReference>
<sequence length="70" mass="8015">MSGRLCCTLFRLWVASHSGSHVYLKSDTLLNHTKPQKELQAHTLSLLVNYNSSIIRQTPSDDTLRLNYQI</sequence>
<dbReference type="Proteomes" id="UP000807353">
    <property type="component" value="Unassembled WGS sequence"/>
</dbReference>
<comment type="caution">
    <text evidence="1">The sequence shown here is derived from an EMBL/GenBank/DDBJ whole genome shotgun (WGS) entry which is preliminary data.</text>
</comment>
<reference evidence="1" key="1">
    <citation type="submission" date="2020-11" db="EMBL/GenBank/DDBJ databases">
        <authorList>
            <consortium name="DOE Joint Genome Institute"/>
            <person name="Ahrendt S."/>
            <person name="Riley R."/>
            <person name="Andreopoulos W."/>
            <person name="Labutti K."/>
            <person name="Pangilinan J."/>
            <person name="Ruiz-Duenas F.J."/>
            <person name="Barrasa J.M."/>
            <person name="Sanchez-Garcia M."/>
            <person name="Camarero S."/>
            <person name="Miyauchi S."/>
            <person name="Serrano A."/>
            <person name="Linde D."/>
            <person name="Babiker R."/>
            <person name="Drula E."/>
            <person name="Ayuso-Fernandez I."/>
            <person name="Pacheco R."/>
            <person name="Padilla G."/>
            <person name="Ferreira P."/>
            <person name="Barriuso J."/>
            <person name="Kellner H."/>
            <person name="Castanera R."/>
            <person name="Alfaro M."/>
            <person name="Ramirez L."/>
            <person name="Pisabarro A.G."/>
            <person name="Kuo A."/>
            <person name="Tritt A."/>
            <person name="Lipzen A."/>
            <person name="He G."/>
            <person name="Yan M."/>
            <person name="Ng V."/>
            <person name="Cullen D."/>
            <person name="Martin F."/>
            <person name="Rosso M.-N."/>
            <person name="Henrissat B."/>
            <person name="Hibbett D."/>
            <person name="Martinez A.T."/>
            <person name="Grigoriev I.V."/>
        </authorList>
    </citation>
    <scope>NUCLEOTIDE SEQUENCE</scope>
    <source>
        <strain evidence="1">CBS 247.69</strain>
    </source>
</reference>
<evidence type="ECO:0000313" key="1">
    <source>
        <dbReference type="EMBL" id="KAF9463497.1"/>
    </source>
</evidence>